<comment type="subunit">
    <text evidence="5">Binds ribosomal protein uS19.</text>
</comment>
<keyword evidence="3 5" id="KW-0698">rRNA processing</keyword>
<dbReference type="GO" id="GO:0005840">
    <property type="term" value="C:ribosome"/>
    <property type="evidence" value="ECO:0007669"/>
    <property type="project" value="InterPro"/>
</dbReference>
<keyword evidence="1 5" id="KW-0963">Cytoplasm</keyword>
<keyword evidence="4 5" id="KW-0143">Chaperone</keyword>
<comment type="subcellular location">
    <subcellularLocation>
        <location evidence="5">Cytoplasm</location>
    </subcellularLocation>
</comment>
<dbReference type="PANTHER" id="PTHR33692">
    <property type="entry name" value="RIBOSOME MATURATION FACTOR RIMM"/>
    <property type="match status" value="1"/>
</dbReference>
<dbReference type="GO" id="GO:0005737">
    <property type="term" value="C:cytoplasm"/>
    <property type="evidence" value="ECO:0007669"/>
    <property type="project" value="UniProtKB-SubCell"/>
</dbReference>
<evidence type="ECO:0000313" key="9">
    <source>
        <dbReference type="Proteomes" id="UP000324497"/>
    </source>
</evidence>
<reference evidence="8 9" key="1">
    <citation type="submission" date="2016-11" db="EMBL/GenBank/DDBJ databases">
        <title>Interaction between Lactobacillus species and yeast in water kefir.</title>
        <authorList>
            <person name="Behr J."/>
            <person name="Xu D."/>
            <person name="Vogel R.F."/>
        </authorList>
    </citation>
    <scope>NUCLEOTIDE SEQUENCE [LARGE SCALE GENOMIC DNA]</scope>
    <source>
        <strain evidence="8 9">TMW 1.1827</strain>
    </source>
</reference>
<organism evidence="8 9">
    <name type="scientific">Liquorilactobacillus nagelii</name>
    <dbReference type="NCBI Taxonomy" id="82688"/>
    <lineage>
        <taxon>Bacteria</taxon>
        <taxon>Bacillati</taxon>
        <taxon>Bacillota</taxon>
        <taxon>Bacilli</taxon>
        <taxon>Lactobacillales</taxon>
        <taxon>Lactobacillaceae</taxon>
        <taxon>Liquorilactobacillus</taxon>
    </lineage>
</organism>
<feature type="domain" description="RimM N-terminal" evidence="6">
    <location>
        <begin position="6"/>
        <end position="88"/>
    </location>
</feature>
<evidence type="ECO:0000259" key="6">
    <source>
        <dbReference type="Pfam" id="PF01782"/>
    </source>
</evidence>
<comment type="similarity">
    <text evidence="5">Belongs to the RimM family.</text>
</comment>
<evidence type="ECO:0000256" key="4">
    <source>
        <dbReference type="ARBA" id="ARBA00023186"/>
    </source>
</evidence>
<dbReference type="Gene3D" id="2.40.30.60">
    <property type="entry name" value="RimM"/>
    <property type="match status" value="1"/>
</dbReference>
<accession>A0A3Q8CPA3</accession>
<dbReference type="KEGG" id="lng:BSQ50_07175"/>
<dbReference type="Proteomes" id="UP000324497">
    <property type="component" value="Chromosome"/>
</dbReference>
<dbReference type="RefSeq" id="WP_148126807.1">
    <property type="nucleotide sequence ID" value="NZ_CP018180.1"/>
</dbReference>
<dbReference type="InterPro" id="IPR002676">
    <property type="entry name" value="RimM_N"/>
</dbReference>
<evidence type="ECO:0000256" key="1">
    <source>
        <dbReference type="ARBA" id="ARBA00022490"/>
    </source>
</evidence>
<evidence type="ECO:0000256" key="2">
    <source>
        <dbReference type="ARBA" id="ARBA00022517"/>
    </source>
</evidence>
<dbReference type="InterPro" id="IPR011033">
    <property type="entry name" value="PRC_barrel-like_sf"/>
</dbReference>
<dbReference type="AlphaFoldDB" id="A0A3Q8CPA3"/>
<dbReference type="SUPFAM" id="SSF50346">
    <property type="entry name" value="PRC-barrel domain"/>
    <property type="match status" value="1"/>
</dbReference>
<dbReference type="GO" id="GO:0006364">
    <property type="term" value="P:rRNA processing"/>
    <property type="evidence" value="ECO:0007669"/>
    <property type="project" value="UniProtKB-UniRule"/>
</dbReference>
<dbReference type="EMBL" id="CP018180">
    <property type="protein sequence ID" value="AUJ32360.1"/>
    <property type="molecule type" value="Genomic_DNA"/>
</dbReference>
<name>A0A3Q8CPA3_9LACO</name>
<keyword evidence="2 5" id="KW-0690">Ribosome biogenesis</keyword>
<keyword evidence="9" id="KW-1185">Reference proteome</keyword>
<comment type="function">
    <text evidence="5">An accessory protein needed during the final step in the assembly of 30S ribosomal subunit, possibly for assembly of the head region. Essential for efficient processing of 16S rRNA. May be needed both before and after RbfA during the maturation of 16S rRNA. It has affinity for free ribosomal 30S subunits but not for 70S ribosomes.</text>
</comment>
<dbReference type="InterPro" id="IPR036976">
    <property type="entry name" value="RimM_N_sf"/>
</dbReference>
<feature type="domain" description="Ribosome maturation factor RimM PRC barrel" evidence="7">
    <location>
        <begin position="101"/>
        <end position="168"/>
    </location>
</feature>
<dbReference type="GO" id="GO:0043022">
    <property type="term" value="F:ribosome binding"/>
    <property type="evidence" value="ECO:0007669"/>
    <property type="project" value="InterPro"/>
</dbReference>
<dbReference type="SUPFAM" id="SSF50447">
    <property type="entry name" value="Translation proteins"/>
    <property type="match status" value="1"/>
</dbReference>
<evidence type="ECO:0000313" key="8">
    <source>
        <dbReference type="EMBL" id="AUJ32360.1"/>
    </source>
</evidence>
<dbReference type="InterPro" id="IPR056792">
    <property type="entry name" value="PRC_RimM"/>
</dbReference>
<dbReference type="InterPro" id="IPR009000">
    <property type="entry name" value="Transl_B-barrel_sf"/>
</dbReference>
<dbReference type="NCBIfam" id="TIGR02273">
    <property type="entry name" value="16S_RimM"/>
    <property type="match status" value="1"/>
</dbReference>
<evidence type="ECO:0000259" key="7">
    <source>
        <dbReference type="Pfam" id="PF24986"/>
    </source>
</evidence>
<dbReference type="GO" id="GO:0042274">
    <property type="term" value="P:ribosomal small subunit biogenesis"/>
    <property type="evidence" value="ECO:0007669"/>
    <property type="project" value="UniProtKB-UniRule"/>
</dbReference>
<dbReference type="InterPro" id="IPR011961">
    <property type="entry name" value="RimM"/>
</dbReference>
<sequence>MKYFEVGTIVNTHGIKGEVKVAVVTDFAKQRFQPGKIVYLQNNQTSPEKVTLKTVRTFKQFYLLSFNEYSDLTAVEHLKQVKILIDENQQAPLAQGDYYYHQIIGLQVIDQQQQSLGKIKEILSPGANDVWIVERSGKADLLLPAIHDVIKKIDIEQHKVEVELLDGLGD</sequence>
<dbReference type="Gene3D" id="2.30.30.240">
    <property type="entry name" value="PRC-barrel domain"/>
    <property type="match status" value="1"/>
</dbReference>
<evidence type="ECO:0000256" key="3">
    <source>
        <dbReference type="ARBA" id="ARBA00022552"/>
    </source>
</evidence>
<dbReference type="Pfam" id="PF24986">
    <property type="entry name" value="PRC_RimM"/>
    <property type="match status" value="1"/>
</dbReference>
<evidence type="ECO:0000256" key="5">
    <source>
        <dbReference type="HAMAP-Rule" id="MF_00014"/>
    </source>
</evidence>
<proteinExistence type="inferred from homology"/>
<gene>
    <name evidence="5" type="primary">rimM</name>
    <name evidence="8" type="ORF">BSQ50_07175</name>
</gene>
<comment type="domain">
    <text evidence="5">The PRC barrel domain binds ribosomal protein uS19.</text>
</comment>
<dbReference type="PANTHER" id="PTHR33692:SF1">
    <property type="entry name" value="RIBOSOME MATURATION FACTOR RIMM"/>
    <property type="match status" value="1"/>
</dbReference>
<dbReference type="Pfam" id="PF01782">
    <property type="entry name" value="RimM"/>
    <property type="match status" value="1"/>
</dbReference>
<dbReference type="HAMAP" id="MF_00014">
    <property type="entry name" value="Ribosome_mat_RimM"/>
    <property type="match status" value="1"/>
</dbReference>
<protein>
    <recommendedName>
        <fullName evidence="5">Ribosome maturation factor RimM</fullName>
    </recommendedName>
</protein>